<comment type="caution">
    <text evidence="9">The sequence shown here is derived from an EMBL/GenBank/DDBJ whole genome shotgun (WGS) entry which is preliminary data.</text>
</comment>
<proteinExistence type="inferred from homology"/>
<evidence type="ECO:0000256" key="7">
    <source>
        <dbReference type="SAM" id="SignalP"/>
    </source>
</evidence>
<dbReference type="Gene3D" id="3.10.50.40">
    <property type="match status" value="2"/>
</dbReference>
<sequence length="312" mass="33967">MKKIKSILLSAAVLAAAVSMSACTKTKKTTSDGIEYTYIKEGKDSPKNGEYVLYNLIAMTGSDSTFISTIDDMAPQVFQYNDSASTNLGVEEIILGLRKGDSITFAAPAAKIFGEFNVPFFLKAEDDVKIRLGVIDVLDEDGVQAYFTALQDAQMKKQTENAAKQLEIDVKLIEEYISENNLNATKTESGLFYVIEEEGSGEQIEAGQTAEVDYAGYLLDGTIFDTSNKEKAQAGGVYNEQRDQANQYVPLEVQVGVGRVIPGWDEGLSLLKNGSKAKFLIPSTLAYGDRQSGAVIKPNSVLIFDVEVKDVK</sequence>
<dbReference type="RefSeq" id="WP_241348496.1">
    <property type="nucleotide sequence ID" value="NZ_JAKZGP010000030.1"/>
</dbReference>
<gene>
    <name evidence="9" type="ORF">MM239_12035</name>
</gene>
<evidence type="ECO:0000256" key="3">
    <source>
        <dbReference type="ARBA" id="ARBA00023110"/>
    </source>
</evidence>
<protein>
    <recommendedName>
        <fullName evidence="6">Peptidyl-prolyl cis-trans isomerase</fullName>
        <ecNumber evidence="6">5.2.1.8</ecNumber>
    </recommendedName>
</protein>
<feature type="chain" id="PRO_5046309476" description="Peptidyl-prolyl cis-trans isomerase" evidence="7">
    <location>
        <begin position="25"/>
        <end position="312"/>
    </location>
</feature>
<evidence type="ECO:0000256" key="1">
    <source>
        <dbReference type="ARBA" id="ARBA00000971"/>
    </source>
</evidence>
<dbReference type="PANTHER" id="PTHR43811:SF19">
    <property type="entry name" value="39 KDA FK506-BINDING NUCLEAR PROTEIN"/>
    <property type="match status" value="1"/>
</dbReference>
<dbReference type="PROSITE" id="PS51257">
    <property type="entry name" value="PROKAR_LIPOPROTEIN"/>
    <property type="match status" value="1"/>
</dbReference>
<dbReference type="GO" id="GO:0003755">
    <property type="term" value="F:peptidyl-prolyl cis-trans isomerase activity"/>
    <property type="evidence" value="ECO:0007669"/>
    <property type="project" value="UniProtKB-EC"/>
</dbReference>
<dbReference type="Proteomes" id="UP001165489">
    <property type="component" value="Unassembled WGS sequence"/>
</dbReference>
<dbReference type="InterPro" id="IPR046357">
    <property type="entry name" value="PPIase_dom_sf"/>
</dbReference>
<name>A0ABS9V1B0_9BACT</name>
<feature type="signal peptide" evidence="7">
    <location>
        <begin position="1"/>
        <end position="24"/>
    </location>
</feature>
<evidence type="ECO:0000256" key="5">
    <source>
        <dbReference type="PROSITE-ProRule" id="PRU00277"/>
    </source>
</evidence>
<evidence type="ECO:0000313" key="9">
    <source>
        <dbReference type="EMBL" id="MCH7410128.1"/>
    </source>
</evidence>
<reference evidence="9" key="1">
    <citation type="submission" date="2022-03" db="EMBL/GenBank/DDBJ databases">
        <title>De novo assembled genomes of Belliella spp. (Cyclobacteriaceae) strains.</title>
        <authorList>
            <person name="Szabo A."/>
            <person name="Korponai K."/>
            <person name="Felfoldi T."/>
        </authorList>
    </citation>
    <scope>NUCLEOTIDE SEQUENCE</scope>
    <source>
        <strain evidence="9">DSM 111904</strain>
    </source>
</reference>
<keyword evidence="10" id="KW-1185">Reference proteome</keyword>
<dbReference type="PANTHER" id="PTHR43811">
    <property type="entry name" value="FKBP-TYPE PEPTIDYL-PROLYL CIS-TRANS ISOMERASE FKPA"/>
    <property type="match status" value="1"/>
</dbReference>
<feature type="domain" description="PPIase FKBP-type" evidence="8">
    <location>
        <begin position="207"/>
        <end position="312"/>
    </location>
</feature>
<comment type="catalytic activity">
    <reaction evidence="1 5 6">
        <text>[protein]-peptidylproline (omega=180) = [protein]-peptidylproline (omega=0)</text>
        <dbReference type="Rhea" id="RHEA:16237"/>
        <dbReference type="Rhea" id="RHEA-COMP:10747"/>
        <dbReference type="Rhea" id="RHEA-COMP:10748"/>
        <dbReference type="ChEBI" id="CHEBI:83833"/>
        <dbReference type="ChEBI" id="CHEBI:83834"/>
        <dbReference type="EC" id="5.2.1.8"/>
    </reaction>
</comment>
<dbReference type="Pfam" id="PF00254">
    <property type="entry name" value="FKBP_C"/>
    <property type="match status" value="1"/>
</dbReference>
<evidence type="ECO:0000313" key="10">
    <source>
        <dbReference type="Proteomes" id="UP001165489"/>
    </source>
</evidence>
<dbReference type="SUPFAM" id="SSF54534">
    <property type="entry name" value="FKBP-like"/>
    <property type="match status" value="2"/>
</dbReference>
<keyword evidence="3 5" id="KW-0697">Rotamase</keyword>
<accession>A0ABS9V1B0</accession>
<evidence type="ECO:0000259" key="8">
    <source>
        <dbReference type="PROSITE" id="PS50059"/>
    </source>
</evidence>
<evidence type="ECO:0000256" key="4">
    <source>
        <dbReference type="ARBA" id="ARBA00023235"/>
    </source>
</evidence>
<evidence type="ECO:0000256" key="6">
    <source>
        <dbReference type="RuleBase" id="RU003915"/>
    </source>
</evidence>
<organism evidence="9 10">
    <name type="scientific">Belliella filtrata</name>
    <dbReference type="NCBI Taxonomy" id="2923435"/>
    <lineage>
        <taxon>Bacteria</taxon>
        <taxon>Pseudomonadati</taxon>
        <taxon>Bacteroidota</taxon>
        <taxon>Cytophagia</taxon>
        <taxon>Cytophagales</taxon>
        <taxon>Cyclobacteriaceae</taxon>
        <taxon>Belliella</taxon>
    </lineage>
</organism>
<comment type="similarity">
    <text evidence="2 6">Belongs to the FKBP-type PPIase family.</text>
</comment>
<dbReference type="PROSITE" id="PS50059">
    <property type="entry name" value="FKBP_PPIASE"/>
    <property type="match status" value="1"/>
</dbReference>
<evidence type="ECO:0000256" key="2">
    <source>
        <dbReference type="ARBA" id="ARBA00006577"/>
    </source>
</evidence>
<keyword evidence="4 5" id="KW-0413">Isomerase</keyword>
<dbReference type="EMBL" id="JAKZGP010000030">
    <property type="protein sequence ID" value="MCH7410128.1"/>
    <property type="molecule type" value="Genomic_DNA"/>
</dbReference>
<dbReference type="InterPro" id="IPR001179">
    <property type="entry name" value="PPIase_FKBP_dom"/>
</dbReference>
<dbReference type="EC" id="5.2.1.8" evidence="6"/>
<keyword evidence="7" id="KW-0732">Signal</keyword>